<comment type="similarity">
    <text evidence="3">Belongs to the flavin monoamine oxidase family.</text>
</comment>
<reference evidence="8" key="1">
    <citation type="journal article" date="2019" name="Curr. Biol.">
        <title>Genome Sequence of Striga asiatica Provides Insight into the Evolution of Plant Parasitism.</title>
        <authorList>
            <person name="Yoshida S."/>
            <person name="Kim S."/>
            <person name="Wafula E.K."/>
            <person name="Tanskanen J."/>
            <person name="Kim Y.M."/>
            <person name="Honaas L."/>
            <person name="Yang Z."/>
            <person name="Spallek T."/>
            <person name="Conn C.E."/>
            <person name="Ichihashi Y."/>
            <person name="Cheong K."/>
            <person name="Cui S."/>
            <person name="Der J.P."/>
            <person name="Gundlach H."/>
            <person name="Jiao Y."/>
            <person name="Hori C."/>
            <person name="Ishida J.K."/>
            <person name="Kasahara H."/>
            <person name="Kiba T."/>
            <person name="Kim M.S."/>
            <person name="Koo N."/>
            <person name="Laohavisit A."/>
            <person name="Lee Y.H."/>
            <person name="Lumba S."/>
            <person name="McCourt P."/>
            <person name="Mortimer J.C."/>
            <person name="Mutuku J.M."/>
            <person name="Nomura T."/>
            <person name="Sasaki-Sekimoto Y."/>
            <person name="Seto Y."/>
            <person name="Wang Y."/>
            <person name="Wakatake T."/>
            <person name="Sakakibara H."/>
            <person name="Demura T."/>
            <person name="Yamaguchi S."/>
            <person name="Yoneyama K."/>
            <person name="Manabe R.I."/>
            <person name="Nelson D.C."/>
            <person name="Schulman A.H."/>
            <person name="Timko M.P."/>
            <person name="dePamphilis C.W."/>
            <person name="Choi D."/>
            <person name="Shirasu K."/>
        </authorList>
    </citation>
    <scope>NUCLEOTIDE SEQUENCE [LARGE SCALE GENOMIC DNA]</scope>
    <source>
        <strain evidence="8">cv. UVA1</strain>
    </source>
</reference>
<organism evidence="7 8">
    <name type="scientific">Striga asiatica</name>
    <name type="common">Asiatic witchweed</name>
    <name type="synonym">Buchnera asiatica</name>
    <dbReference type="NCBI Taxonomy" id="4170"/>
    <lineage>
        <taxon>Eukaryota</taxon>
        <taxon>Viridiplantae</taxon>
        <taxon>Streptophyta</taxon>
        <taxon>Embryophyta</taxon>
        <taxon>Tracheophyta</taxon>
        <taxon>Spermatophyta</taxon>
        <taxon>Magnoliopsida</taxon>
        <taxon>eudicotyledons</taxon>
        <taxon>Gunneridae</taxon>
        <taxon>Pentapetalae</taxon>
        <taxon>asterids</taxon>
        <taxon>lamiids</taxon>
        <taxon>Lamiales</taxon>
        <taxon>Orobanchaceae</taxon>
        <taxon>Buchnereae</taxon>
        <taxon>Striga</taxon>
    </lineage>
</organism>
<evidence type="ECO:0000313" key="7">
    <source>
        <dbReference type="EMBL" id="GER47033.1"/>
    </source>
</evidence>
<dbReference type="PANTHER" id="PTHR10742">
    <property type="entry name" value="FLAVIN MONOAMINE OXIDASE"/>
    <property type="match status" value="1"/>
</dbReference>
<evidence type="ECO:0000313" key="8">
    <source>
        <dbReference type="Proteomes" id="UP000325081"/>
    </source>
</evidence>
<dbReference type="Gene3D" id="3.90.660.10">
    <property type="match status" value="1"/>
</dbReference>
<dbReference type="InterPro" id="IPR002937">
    <property type="entry name" value="Amino_oxidase"/>
</dbReference>
<dbReference type="GO" id="GO:0006598">
    <property type="term" value="P:polyamine catabolic process"/>
    <property type="evidence" value="ECO:0007669"/>
    <property type="project" value="TreeGrafter"/>
</dbReference>
<dbReference type="InterPro" id="IPR050281">
    <property type="entry name" value="Flavin_monoamine_oxidase"/>
</dbReference>
<accession>A0A5A7QNU1</accession>
<dbReference type="EMBL" id="BKCP01007737">
    <property type="protein sequence ID" value="GER47033.1"/>
    <property type="molecule type" value="Genomic_DNA"/>
</dbReference>
<comment type="cofactor">
    <cofactor evidence="1">
        <name>FAD</name>
        <dbReference type="ChEBI" id="CHEBI:57692"/>
    </cofactor>
</comment>
<dbReference type="Pfam" id="PF01593">
    <property type="entry name" value="Amino_oxidase"/>
    <property type="match status" value="1"/>
</dbReference>
<dbReference type="GO" id="GO:0005777">
    <property type="term" value="C:peroxisome"/>
    <property type="evidence" value="ECO:0007669"/>
    <property type="project" value="TreeGrafter"/>
</dbReference>
<comment type="pathway">
    <text evidence="2">Amine and polyamine degradation; spermine degradation.</text>
</comment>
<evidence type="ECO:0000256" key="3">
    <source>
        <dbReference type="ARBA" id="ARBA00005995"/>
    </source>
</evidence>
<gene>
    <name evidence="7" type="ORF">STAS_24099</name>
</gene>
<dbReference type="PANTHER" id="PTHR10742:SF228">
    <property type="entry name" value="POLYAMINE OXIDASE 4-RELATED"/>
    <property type="match status" value="1"/>
</dbReference>
<evidence type="ECO:0000256" key="1">
    <source>
        <dbReference type="ARBA" id="ARBA00001974"/>
    </source>
</evidence>
<evidence type="ECO:0000256" key="5">
    <source>
        <dbReference type="PIRSR" id="PIRSR601613-1"/>
    </source>
</evidence>
<dbReference type="AlphaFoldDB" id="A0A5A7QNU1"/>
<feature type="domain" description="Amine oxidase" evidence="6">
    <location>
        <begin position="46"/>
        <end position="474"/>
    </location>
</feature>
<dbReference type="InterPro" id="IPR036188">
    <property type="entry name" value="FAD/NAD-bd_sf"/>
</dbReference>
<dbReference type="Proteomes" id="UP000325081">
    <property type="component" value="Unassembled WGS sequence"/>
</dbReference>
<dbReference type="SUPFAM" id="SSF51905">
    <property type="entry name" value="FAD/NAD(P)-binding domain"/>
    <property type="match status" value="1"/>
</dbReference>
<comment type="caution">
    <text evidence="7">The sequence shown here is derived from an EMBL/GenBank/DDBJ whole genome shotgun (WGS) entry which is preliminary data.</text>
</comment>
<dbReference type="PRINTS" id="PR00757">
    <property type="entry name" value="AMINEOXDASEF"/>
</dbReference>
<name>A0A5A7QNU1_STRAF</name>
<feature type="binding site" evidence="5">
    <location>
        <position position="47"/>
    </location>
    <ligand>
        <name>FAD</name>
        <dbReference type="ChEBI" id="CHEBI:57692"/>
    </ligand>
</feature>
<keyword evidence="8" id="KW-1185">Reference proteome</keyword>
<dbReference type="InterPro" id="IPR001613">
    <property type="entry name" value="Flavin_amine_oxidase"/>
</dbReference>
<keyword evidence="4" id="KW-0560">Oxidoreductase</keyword>
<sequence>MEVKYGMEVMYGGDAFSGEFVDGIYASLFERQHTGLPSVIVVGGGISGIAAAHMLQNASFKVTLLESQDRIGGRIHTDYSFGCPVDMGASWLHGVCNENPLSPIIRRLGLTLYRTSGDDSLLYDHDLESYALFDVNGHQVPQSMVIEVGVAFKKILEETDKVRNEQSNDISIKEAMSIILDRHPEFRQEGLAHEVLQWYICRMEAWFAADADMISLKAWDQASLFPFLYFEKVLTGGHGLMVQGYDPVIKALSRDIDIRLNHRVKRIVNGYKKVVITVEDGSEFVADAAIITVPLGILKAKSIEFEPKLPEWKLSAISDLGIGNENKIALKFDHVFWPNVELLGVVATTSYSCGYFLNLHKATGHPVLVYMAAGALAYDLEKLSDEAAANFAMVQLKGMFPDATEPVQYRLSRWGADPNILGSYSYDAVGNSEDIYDRLRAPVGNLFFGGEAVSVDHQGSVHGAYSAGILAAENCQRHILQRLGSLERIPLVACREEAVEASVPLQISRL</sequence>
<dbReference type="SUPFAM" id="SSF54373">
    <property type="entry name" value="FAD-linked reductases, C-terminal domain"/>
    <property type="match status" value="1"/>
</dbReference>
<dbReference type="OrthoDB" id="5046242at2759"/>
<feature type="binding site" evidence="5">
    <location>
        <position position="370"/>
    </location>
    <ligand>
        <name>substrate</name>
    </ligand>
</feature>
<protein>
    <submittedName>
        <fullName evidence="7">Polyamine oxidase</fullName>
    </submittedName>
</protein>
<evidence type="ECO:0000256" key="4">
    <source>
        <dbReference type="ARBA" id="ARBA00023002"/>
    </source>
</evidence>
<feature type="binding site" evidence="5">
    <location>
        <position position="264"/>
    </location>
    <ligand>
        <name>FAD</name>
        <dbReference type="ChEBI" id="CHEBI:57692"/>
    </ligand>
</feature>
<evidence type="ECO:0000259" key="6">
    <source>
        <dbReference type="Pfam" id="PF01593"/>
    </source>
</evidence>
<proteinExistence type="inferred from homology"/>
<evidence type="ECO:0000256" key="2">
    <source>
        <dbReference type="ARBA" id="ARBA00004723"/>
    </source>
</evidence>
<dbReference type="GO" id="GO:0046592">
    <property type="term" value="F:polyamine oxidase activity"/>
    <property type="evidence" value="ECO:0007669"/>
    <property type="project" value="TreeGrafter"/>
</dbReference>
<dbReference type="Gene3D" id="3.50.50.60">
    <property type="entry name" value="FAD/NAD(P)-binding domain"/>
    <property type="match status" value="1"/>
</dbReference>